<proteinExistence type="predicted"/>
<dbReference type="SUPFAM" id="SSF55486">
    <property type="entry name" value="Metalloproteases ('zincins'), catalytic domain"/>
    <property type="match status" value="1"/>
</dbReference>
<reference evidence="2" key="1">
    <citation type="journal article" date="2020" name="mSystems">
        <title>Genome- and Community-Level Interaction Insights into Carbon Utilization and Element Cycling Functions of Hydrothermarchaeota in Hydrothermal Sediment.</title>
        <authorList>
            <person name="Zhou Z."/>
            <person name="Liu Y."/>
            <person name="Xu W."/>
            <person name="Pan J."/>
            <person name="Luo Z.H."/>
            <person name="Li M."/>
        </authorList>
    </citation>
    <scope>NUCLEOTIDE SEQUENCE [LARGE SCALE GENOMIC DNA]</scope>
    <source>
        <strain evidence="2">SpSt-402</strain>
    </source>
</reference>
<name>A0A832M215_9CYAN</name>
<protein>
    <submittedName>
        <fullName evidence="2">Uncharacterized protein</fullName>
    </submittedName>
</protein>
<dbReference type="EMBL" id="DSRD01000090">
    <property type="protein sequence ID" value="HGW92929.1"/>
    <property type="molecule type" value="Genomic_DNA"/>
</dbReference>
<accession>A0A832M215</accession>
<evidence type="ECO:0000313" key="2">
    <source>
        <dbReference type="EMBL" id="HGW92929.1"/>
    </source>
</evidence>
<organism evidence="2">
    <name type="scientific">Oscillatoriales cyanobacterium SpSt-402</name>
    <dbReference type="NCBI Taxonomy" id="2282168"/>
    <lineage>
        <taxon>Bacteria</taxon>
        <taxon>Bacillati</taxon>
        <taxon>Cyanobacteriota</taxon>
        <taxon>Cyanophyceae</taxon>
        <taxon>Oscillatoriophycideae</taxon>
        <taxon>Oscillatoriales</taxon>
    </lineage>
</organism>
<sequence>MQNSPSTSTSTTLATTTSLPADFVSSSSTTTPSVSDRVGTGISPSPGTSTTTSTLEGVSFSTLVFNGNEGATGTFQVQLNLPQAPTSSLTLTFAPGSFLVVDADNNLANGTQNTLTFTPTDWNQTRTVWFIAEKDGVSTDRLTGNTIAYSLNTGSTITTGTFDIGSVKNTYAPDTTRFNIDLDFRNDTTGFWTEARRAIAQKAADDWVYRIDLGYQIVSEWTGIQLNNAISKIGNDGNYTAQTFSTKQYVDDLLVFVNTINTAGTAGGYGGPEYEIGGWLTSPDLMPRVGQIAIDPAVGDRYLYNAVSHEIGHTLGLVGLNWAGFLQQDLTTPQTAIFKGAYSTAVNGGNFIPLQSQDGPNPVTGTYDYWHPAQSVQSMMSYGWMYSLSAPTILDYAMLADSGYAIAGINAPLPTSSSINTPSAQTPSTPATTTSTVSIATTPVAATIV</sequence>
<gene>
    <name evidence="2" type="ORF">ENR47_01400</name>
</gene>
<comment type="caution">
    <text evidence="2">The sequence shown here is derived from an EMBL/GenBank/DDBJ whole genome shotgun (WGS) entry which is preliminary data.</text>
</comment>
<dbReference type="AlphaFoldDB" id="A0A832M215"/>
<feature type="region of interest" description="Disordered" evidence="1">
    <location>
        <begin position="22"/>
        <end position="53"/>
    </location>
</feature>
<evidence type="ECO:0000256" key="1">
    <source>
        <dbReference type="SAM" id="MobiDB-lite"/>
    </source>
</evidence>